<dbReference type="PANTHER" id="PTHR33175:SF13">
    <property type="entry name" value="HISTONE-LIKE PROTEIN"/>
    <property type="match status" value="1"/>
</dbReference>
<proteinExistence type="inferred from homology"/>
<evidence type="ECO:0000313" key="12">
    <source>
        <dbReference type="EMBL" id="QDT35489.1"/>
    </source>
</evidence>
<dbReference type="GO" id="GO:0006260">
    <property type="term" value="P:DNA replication"/>
    <property type="evidence" value="ECO:0007669"/>
    <property type="project" value="UniProtKB-KW"/>
</dbReference>
<evidence type="ECO:0000256" key="1">
    <source>
        <dbReference type="ARBA" id="ARBA00004328"/>
    </source>
</evidence>
<organism evidence="12 13">
    <name type="scientific">Thalassoglobus polymorphus</name>
    <dbReference type="NCBI Taxonomy" id="2527994"/>
    <lineage>
        <taxon>Bacteria</taxon>
        <taxon>Pseudomonadati</taxon>
        <taxon>Planctomycetota</taxon>
        <taxon>Planctomycetia</taxon>
        <taxon>Planctomycetales</taxon>
        <taxon>Planctomycetaceae</taxon>
        <taxon>Thalassoglobus</taxon>
    </lineage>
</organism>
<evidence type="ECO:0000256" key="8">
    <source>
        <dbReference type="ARBA" id="ARBA00033120"/>
    </source>
</evidence>
<accession>A0A517QV23</accession>
<protein>
    <recommendedName>
        <fullName evidence="4">Viral histone-like protein</fullName>
    </recommendedName>
    <alternativeName>
        <fullName evidence="9">DNA-binding protein pA104R</fullName>
    </alternativeName>
    <alternativeName>
        <fullName evidence="8">pA104R</fullName>
    </alternativeName>
</protein>
<keyword evidence="5" id="KW-0235">DNA replication</keyword>
<evidence type="ECO:0000256" key="10">
    <source>
        <dbReference type="ARBA" id="ARBA00046140"/>
    </source>
</evidence>
<dbReference type="PANTHER" id="PTHR33175">
    <property type="entry name" value="DNA-BINDING PROTEIN HU"/>
    <property type="match status" value="1"/>
</dbReference>
<dbReference type="Pfam" id="PF00216">
    <property type="entry name" value="Bac_DNA_binding"/>
    <property type="match status" value="1"/>
</dbReference>
<dbReference type="Proteomes" id="UP000315724">
    <property type="component" value="Chromosome"/>
</dbReference>
<dbReference type="InterPro" id="IPR000119">
    <property type="entry name" value="Hist_DNA-bd"/>
</dbReference>
<dbReference type="KEGG" id="tpol:Mal48_47660"/>
<dbReference type="AlphaFoldDB" id="A0A517QV23"/>
<keyword evidence="6" id="KW-0426">Late protein</keyword>
<dbReference type="Gene3D" id="4.10.520.10">
    <property type="entry name" value="IHF-like DNA-binding proteins"/>
    <property type="match status" value="1"/>
</dbReference>
<evidence type="ECO:0000256" key="7">
    <source>
        <dbReference type="ARBA" id="ARBA00023125"/>
    </source>
</evidence>
<comment type="similarity">
    <text evidence="2 11">Belongs to the bacterial histone-like protein family.</text>
</comment>
<evidence type="ECO:0000256" key="4">
    <source>
        <dbReference type="ARBA" id="ARBA00016145"/>
    </source>
</evidence>
<evidence type="ECO:0000256" key="3">
    <source>
        <dbReference type="ARBA" id="ARBA00011738"/>
    </source>
</evidence>
<comment type="function">
    <text evidence="10">DNA-binding protein that plays a critical role in nucleoid compaction, genome replication and DNA replication and transcription. Binds to both ssDNA and dsDNA with a binding site covering about 15 nucleotides. Displays DNA-supercoiling activity only when associated with the viral DNA topoisomerase 2.</text>
</comment>
<evidence type="ECO:0000313" key="13">
    <source>
        <dbReference type="Proteomes" id="UP000315724"/>
    </source>
</evidence>
<name>A0A517QV23_9PLAN</name>
<comment type="subunit">
    <text evidence="3">Homodimer.</text>
</comment>
<dbReference type="SUPFAM" id="SSF47729">
    <property type="entry name" value="IHF-like DNA-binding proteins"/>
    <property type="match status" value="1"/>
</dbReference>
<dbReference type="SMART" id="SM00411">
    <property type="entry name" value="BHL"/>
    <property type="match status" value="1"/>
</dbReference>
<dbReference type="GO" id="GO:0005829">
    <property type="term" value="C:cytosol"/>
    <property type="evidence" value="ECO:0007669"/>
    <property type="project" value="TreeGrafter"/>
</dbReference>
<dbReference type="EMBL" id="CP036267">
    <property type="protein sequence ID" value="QDT35489.1"/>
    <property type="molecule type" value="Genomic_DNA"/>
</dbReference>
<reference evidence="12 13" key="1">
    <citation type="submission" date="2019-02" db="EMBL/GenBank/DDBJ databases">
        <title>Deep-cultivation of Planctomycetes and their phenomic and genomic characterization uncovers novel biology.</title>
        <authorList>
            <person name="Wiegand S."/>
            <person name="Jogler M."/>
            <person name="Boedeker C."/>
            <person name="Pinto D."/>
            <person name="Vollmers J."/>
            <person name="Rivas-Marin E."/>
            <person name="Kohn T."/>
            <person name="Peeters S.H."/>
            <person name="Heuer A."/>
            <person name="Rast P."/>
            <person name="Oberbeckmann S."/>
            <person name="Bunk B."/>
            <person name="Jeske O."/>
            <person name="Meyerdierks A."/>
            <person name="Storesund J.E."/>
            <person name="Kallscheuer N."/>
            <person name="Luecker S."/>
            <person name="Lage O.M."/>
            <person name="Pohl T."/>
            <person name="Merkel B.J."/>
            <person name="Hornburger P."/>
            <person name="Mueller R.-W."/>
            <person name="Bruemmer F."/>
            <person name="Labrenz M."/>
            <person name="Spormann A.M."/>
            <person name="Op den Camp H."/>
            <person name="Overmann J."/>
            <person name="Amann R."/>
            <person name="Jetten M.S.M."/>
            <person name="Mascher T."/>
            <person name="Medema M.H."/>
            <person name="Devos D.P."/>
            <person name="Kaster A.-K."/>
            <person name="Ovreas L."/>
            <person name="Rohde M."/>
            <person name="Galperin M.Y."/>
            <person name="Jogler C."/>
        </authorList>
    </citation>
    <scope>NUCLEOTIDE SEQUENCE [LARGE SCALE GENOMIC DNA]</scope>
    <source>
        <strain evidence="12 13">Mal48</strain>
    </source>
</reference>
<keyword evidence="7" id="KW-0238">DNA-binding</keyword>
<sequence>MAKKAPAAQKPLTKTQLLNELTERTGMAKKDVISFLEVLEGMIEENLSAKGPGIFTLPGLLKIAKKTRKAQPAKKGINPRTGEEIMISAKPERKVVKVTALKKLKEMV</sequence>
<evidence type="ECO:0000256" key="11">
    <source>
        <dbReference type="RuleBase" id="RU003939"/>
    </source>
</evidence>
<dbReference type="GO" id="GO:0030527">
    <property type="term" value="F:structural constituent of chromatin"/>
    <property type="evidence" value="ECO:0007669"/>
    <property type="project" value="InterPro"/>
</dbReference>
<evidence type="ECO:0000256" key="6">
    <source>
        <dbReference type="ARBA" id="ARBA00022921"/>
    </source>
</evidence>
<dbReference type="InterPro" id="IPR010992">
    <property type="entry name" value="IHF-like_DNA-bd_dom_sf"/>
</dbReference>
<dbReference type="OrthoDB" id="331625at2"/>
<comment type="subcellular location">
    <subcellularLocation>
        <location evidence="1">Virion</location>
    </subcellularLocation>
</comment>
<evidence type="ECO:0000256" key="5">
    <source>
        <dbReference type="ARBA" id="ARBA00022705"/>
    </source>
</evidence>
<dbReference type="CDD" id="cd13834">
    <property type="entry name" value="HU_like"/>
    <property type="match status" value="1"/>
</dbReference>
<dbReference type="GO" id="GO:0003677">
    <property type="term" value="F:DNA binding"/>
    <property type="evidence" value="ECO:0007669"/>
    <property type="project" value="UniProtKB-KW"/>
</dbReference>
<evidence type="ECO:0000256" key="2">
    <source>
        <dbReference type="ARBA" id="ARBA00010529"/>
    </source>
</evidence>
<dbReference type="RefSeq" id="WP_145205137.1">
    <property type="nucleotide sequence ID" value="NZ_CP036267.1"/>
</dbReference>
<keyword evidence="13" id="KW-1185">Reference proteome</keyword>
<gene>
    <name evidence="12" type="ORF">Mal48_47660</name>
</gene>
<evidence type="ECO:0000256" key="9">
    <source>
        <dbReference type="ARBA" id="ARBA00033227"/>
    </source>
</evidence>